<reference evidence="1" key="1">
    <citation type="submission" date="2021-06" db="EMBL/GenBank/DDBJ databases">
        <authorList>
            <person name="Kallberg Y."/>
            <person name="Tangrot J."/>
            <person name="Rosling A."/>
        </authorList>
    </citation>
    <scope>NUCLEOTIDE SEQUENCE</scope>
    <source>
        <strain evidence="1">BR232B</strain>
    </source>
</reference>
<evidence type="ECO:0000313" key="2">
    <source>
        <dbReference type="Proteomes" id="UP000789739"/>
    </source>
</evidence>
<evidence type="ECO:0000313" key="1">
    <source>
        <dbReference type="EMBL" id="CAG8617417.1"/>
    </source>
</evidence>
<gene>
    <name evidence="1" type="ORF">PBRASI_LOCUS8508</name>
</gene>
<proteinExistence type="predicted"/>
<dbReference type="Proteomes" id="UP000789739">
    <property type="component" value="Unassembled WGS sequence"/>
</dbReference>
<organism evidence="1 2">
    <name type="scientific">Paraglomus brasilianum</name>
    <dbReference type="NCBI Taxonomy" id="144538"/>
    <lineage>
        <taxon>Eukaryota</taxon>
        <taxon>Fungi</taxon>
        <taxon>Fungi incertae sedis</taxon>
        <taxon>Mucoromycota</taxon>
        <taxon>Glomeromycotina</taxon>
        <taxon>Glomeromycetes</taxon>
        <taxon>Paraglomerales</taxon>
        <taxon>Paraglomeraceae</taxon>
        <taxon>Paraglomus</taxon>
    </lineage>
</organism>
<protein>
    <submittedName>
        <fullName evidence="1">10997_t:CDS:1</fullName>
    </submittedName>
</protein>
<name>A0A9N9CZ64_9GLOM</name>
<sequence length="486" mass="56560">MSDPHLNFAEWSYFGYLKTMQPYFNDSKLKSLRSVWKKRFNEIIKHTDEERSKAAWVTPCELPELGDVLGVIYGVYGCTTREQKKILNVGEFCDLFEKRRLIKRQQISTNVNIQLSTLRVMSNAATHQENELVEWTSARNEEMRKRFWQEDGLVEDDLKHDNGSKKRAFKIHCKVINNTNIMSEDIACIQRSCPPAIEIQDYSETDSSSDIESVNYNRDDPDYVYNSEYSSCSSNVDMFTDDNESKMKIDLLEFKRKYMQMNDSDKWSLSTGKVVEDILYNFDPNDKIYVNERVSLNPDLMKLRNTNLKLLPQMPQDLLTYLYSFRVYNVLDLRKALLKAQIWDSSCSQKTHSDHDWIRNTMSNLLHEYETGSLERNHFELWYLIHVWSFVDRGFGNVKGVEAVRSESSSLASSGRRKRNRVVSTITPVERKIMGRCGDLIIQKVSTEYGCSEAGKLFDGDNGSKLLKDMFHSLLITQQLSFGNNF</sequence>
<accession>A0A9N9CZ64</accession>
<dbReference type="AlphaFoldDB" id="A0A9N9CZ64"/>
<dbReference type="OrthoDB" id="5340906at2759"/>
<keyword evidence="2" id="KW-1185">Reference proteome</keyword>
<dbReference type="EMBL" id="CAJVPI010001540">
    <property type="protein sequence ID" value="CAG8617417.1"/>
    <property type="molecule type" value="Genomic_DNA"/>
</dbReference>
<comment type="caution">
    <text evidence="1">The sequence shown here is derived from an EMBL/GenBank/DDBJ whole genome shotgun (WGS) entry which is preliminary data.</text>
</comment>